<gene>
    <name evidence="1" type="ORF">ASTO00021_LOCUS14543</name>
</gene>
<dbReference type="Gene3D" id="3.40.50.300">
    <property type="entry name" value="P-loop containing nucleotide triphosphate hydrolases"/>
    <property type="match status" value="1"/>
</dbReference>
<name>A0A7S3V118_9STRA</name>
<organism evidence="1">
    <name type="scientific">Aplanochytrium stocchinoi</name>
    <dbReference type="NCBI Taxonomy" id="215587"/>
    <lineage>
        <taxon>Eukaryota</taxon>
        <taxon>Sar</taxon>
        <taxon>Stramenopiles</taxon>
        <taxon>Bigyra</taxon>
        <taxon>Labyrinthulomycetes</taxon>
        <taxon>Thraustochytrida</taxon>
        <taxon>Thraustochytriidae</taxon>
        <taxon>Aplanochytrium</taxon>
    </lineage>
</organism>
<dbReference type="EMBL" id="HBIN01019072">
    <property type="protein sequence ID" value="CAE0444492.1"/>
    <property type="molecule type" value="Transcribed_RNA"/>
</dbReference>
<evidence type="ECO:0008006" key="2">
    <source>
        <dbReference type="Google" id="ProtNLM"/>
    </source>
</evidence>
<dbReference type="InterPro" id="IPR027417">
    <property type="entry name" value="P-loop_NTPase"/>
</dbReference>
<reference evidence="1" key="1">
    <citation type="submission" date="2021-01" db="EMBL/GenBank/DDBJ databases">
        <authorList>
            <person name="Corre E."/>
            <person name="Pelletier E."/>
            <person name="Niang G."/>
            <person name="Scheremetjew M."/>
            <person name="Finn R."/>
            <person name="Kale V."/>
            <person name="Holt S."/>
            <person name="Cochrane G."/>
            <person name="Meng A."/>
            <person name="Brown T."/>
            <person name="Cohen L."/>
        </authorList>
    </citation>
    <scope>NUCLEOTIDE SEQUENCE</scope>
    <source>
        <strain evidence="1">GSBS06</strain>
    </source>
</reference>
<dbReference type="AlphaFoldDB" id="A0A7S3V118"/>
<evidence type="ECO:0000313" key="1">
    <source>
        <dbReference type="EMBL" id="CAE0444492.1"/>
    </source>
</evidence>
<accession>A0A7S3V118</accession>
<sequence>MKSFYSSPLDSEALTKKSWKGRSISFREVLEHECTKFFLILQIVFFFSLYTVSEVTDTCIPTLLFPEKTSDYGMMDNMRKVFLEFNDNPPPRITDDYADVDTNFDNNDDVENGDGIGGENNKDVNVEYEQERDESEDVGTEPNVFNCSVDPRVVILKEKPGFDETLLAKIKRLNEKDSLTARFIHIPKTGGKRIRKKTIHYMNKQSRKVPISHEHDEVTGYKSLYKEGAIHVSFFRDPRALLYAQFLYCKYNPSQQQKLLPGFPSGNHDPQSDQEDFEKWLDHFNISTFEVGRTTTWNCFNPINVQSRYMTSDCKSWHTCHNSGEFPMEPSSVDALEAVESLDWFGIREYYSESLCLLSYQLSGTLDESCSCYSPHRRTYIPHTHNIPSVDVRRLSLRVQRKIDHITRVDRELYQNAKDILEQRIFQLEKETSTKVLCVKKDEKDK</sequence>
<protein>
    <recommendedName>
        <fullName evidence="2">Sulfotransferase domain-containing protein</fullName>
    </recommendedName>
</protein>
<proteinExistence type="predicted"/>